<dbReference type="InterPro" id="IPR055408">
    <property type="entry name" value="HEAT_MROH2B-like"/>
</dbReference>
<name>A0AAW1AR47_CROAD</name>
<dbReference type="PANTHER" id="PTHR23120:SF40">
    <property type="entry name" value="MAESTRO HEAT-LIKE REPEAT-CONTAINING PROTEIN FAMILY MEMBER 6"/>
    <property type="match status" value="1"/>
</dbReference>
<feature type="region of interest" description="Disordered" evidence="1">
    <location>
        <begin position="144"/>
        <end position="181"/>
    </location>
</feature>
<feature type="compositionally biased region" description="Basic and acidic residues" evidence="1">
    <location>
        <begin position="222"/>
        <end position="238"/>
    </location>
</feature>
<dbReference type="GO" id="GO:0005737">
    <property type="term" value="C:cytoplasm"/>
    <property type="evidence" value="ECO:0007669"/>
    <property type="project" value="TreeGrafter"/>
</dbReference>
<evidence type="ECO:0000256" key="1">
    <source>
        <dbReference type="SAM" id="MobiDB-lite"/>
    </source>
</evidence>
<feature type="compositionally biased region" description="Basic and acidic residues" evidence="1">
    <location>
        <begin position="15"/>
        <end position="24"/>
    </location>
</feature>
<sequence length="1025" mass="112997">MGLRGNRLFLRTSPKQRDPAEAHRAGRPLRRSSPTKDAGCCRGELRPRGDPSGAPEPLVCPGRAGCLPSDGKAGNGVVALPGLASSPLLPGVGRKDGRCCLADFPPKRLPSRPSQRRRPQLPSATARQWAGAKDGALEWALLSPEGAGGLSGRSRRGGGGGGGGGGGPPGRAPPALPAPGSSAVRALKSLILCTGHLEEDKAVGKKGCWKMLVSPEAISHLVGDRRRERERGKGEGGRGRGRGREKKGRGRQGERERGRRRGKEERNREGEKETEGGRGRQGGEEEGERRTLFTFSTAQLKLMFRQTNTYLCHSDIRVKTIGMAFFSEDFVLGGGDLIDLSGSCFHHKLDTGALLPNLCMHKKQNAWLSHRVFTKDPTTILPTSPPPPLVASSPAASSQRVDKIGGGRRGEERRGEERRGEERRGEERRGEERRGEERRGEGGNPSSEENNFAKFGRLEDQGLLPVLALTLHGRMSRRLTKLPLLKKKDSKESNLQVNRDQQQWDLQEAHFSGSHPSTSQDAATRRTTQLLPLLVKSSAAPTQARKRVQLPALVLPDLGQRTTLRTTPGTAQADDQQGEKEPVALPRVPERESSQRSSLSQGRRPSKALLPLYPELSDQCFQTFWESKEPLKGRSVTEMLEQMDEKEILDTILEHLRPSLHISAGPQLPRRKTDGLPSLQQKSALRESRSHLLPQEKISLYKYYGVKLRNSRQKDLVKEQLKSLLGFSFQEETDREGISEAIGVVAFCHLPEILVALRQVGHFVHAKKPALQEATFQDPHSCFERQIRTAVILCYGHAALGAQPEDLMPLAEHIVSEILFQYWTRNKDEALTKAFLTSVIRITKALVQTKSQDVHLPHKSELALNINVSGGTGEELSVCMRKHRGTPSLPAMMAAVKEGSRKGEEENVQPDDVGKAREGRTEVIENEPVSPLSVRILHQAIIAITSMTRLKPTLNTEVMSKLVNTSIQKVFSLPAMTMTKVNAGSPNQSTYTQVSSPDEAKQYEIHLDLWWEDEVKHESRSPQKL</sequence>
<evidence type="ECO:0000259" key="2">
    <source>
        <dbReference type="Pfam" id="PF23210"/>
    </source>
</evidence>
<dbReference type="AlphaFoldDB" id="A0AAW1AR47"/>
<feature type="region of interest" description="Disordered" evidence="1">
    <location>
        <begin position="559"/>
        <end position="606"/>
    </location>
</feature>
<dbReference type="InterPro" id="IPR045206">
    <property type="entry name" value="Maestro_heat-like_prot"/>
</dbReference>
<proteinExistence type="predicted"/>
<gene>
    <name evidence="3" type="ORF">NXF25_017458</name>
</gene>
<dbReference type="EMBL" id="JAOTOJ010000017">
    <property type="protein sequence ID" value="KAK9391871.1"/>
    <property type="molecule type" value="Genomic_DNA"/>
</dbReference>
<feature type="region of interest" description="Disordered" evidence="1">
    <location>
        <begin position="103"/>
        <end position="128"/>
    </location>
</feature>
<keyword evidence="4" id="KW-1185">Reference proteome</keyword>
<dbReference type="Proteomes" id="UP001474421">
    <property type="component" value="Unassembled WGS sequence"/>
</dbReference>
<feature type="compositionally biased region" description="Gly residues" evidence="1">
    <location>
        <begin position="146"/>
        <end position="169"/>
    </location>
</feature>
<feature type="compositionally biased region" description="Basic and acidic residues" evidence="1">
    <location>
        <begin position="251"/>
        <end position="290"/>
    </location>
</feature>
<accession>A0AAW1AR47</accession>
<feature type="domain" description="MROH2B-like HEAT-repeats" evidence="2">
    <location>
        <begin position="693"/>
        <end position="863"/>
    </location>
</feature>
<feature type="compositionally biased region" description="Basic residues" evidence="1">
    <location>
        <begin position="239"/>
        <end position="250"/>
    </location>
</feature>
<feature type="compositionally biased region" description="Basic and acidic residues" evidence="1">
    <location>
        <begin position="400"/>
        <end position="441"/>
    </location>
</feature>
<feature type="compositionally biased region" description="Basic and acidic residues" evidence="1">
    <location>
        <begin position="577"/>
        <end position="594"/>
    </location>
</feature>
<dbReference type="Pfam" id="PF23210">
    <property type="entry name" value="HEAT_Maestro_2"/>
    <property type="match status" value="1"/>
</dbReference>
<evidence type="ECO:0000313" key="3">
    <source>
        <dbReference type="EMBL" id="KAK9391871.1"/>
    </source>
</evidence>
<evidence type="ECO:0000313" key="4">
    <source>
        <dbReference type="Proteomes" id="UP001474421"/>
    </source>
</evidence>
<feature type="region of interest" description="Disordered" evidence="1">
    <location>
        <begin position="1"/>
        <end position="58"/>
    </location>
</feature>
<feature type="region of interest" description="Disordered" evidence="1">
    <location>
        <begin position="378"/>
        <end position="451"/>
    </location>
</feature>
<protein>
    <submittedName>
        <fullName evidence="3">Maestro heat-like repeat family member 5</fullName>
    </submittedName>
</protein>
<comment type="caution">
    <text evidence="3">The sequence shown here is derived from an EMBL/GenBank/DDBJ whole genome shotgun (WGS) entry which is preliminary data.</text>
</comment>
<feature type="region of interest" description="Disordered" evidence="1">
    <location>
        <begin position="663"/>
        <end position="686"/>
    </location>
</feature>
<reference evidence="3 4" key="1">
    <citation type="journal article" date="2024" name="Proc. Natl. Acad. Sci. U.S.A.">
        <title>The genetic regulatory architecture and epigenomic basis for age-related changes in rattlesnake venom.</title>
        <authorList>
            <person name="Hogan M.P."/>
            <person name="Holding M.L."/>
            <person name="Nystrom G.S."/>
            <person name="Colston T.J."/>
            <person name="Bartlett D.A."/>
            <person name="Mason A.J."/>
            <person name="Ellsworth S.A."/>
            <person name="Rautsaw R.M."/>
            <person name="Lawrence K.C."/>
            <person name="Strickland J.L."/>
            <person name="He B."/>
            <person name="Fraser P."/>
            <person name="Margres M.J."/>
            <person name="Gilbert D.M."/>
            <person name="Gibbs H.L."/>
            <person name="Parkinson C.L."/>
            <person name="Rokyta D.R."/>
        </authorList>
    </citation>
    <scope>NUCLEOTIDE SEQUENCE [LARGE SCALE GENOMIC DNA]</scope>
    <source>
        <strain evidence="3">DRR0105</strain>
    </source>
</reference>
<feature type="compositionally biased region" description="Polar residues" evidence="1">
    <location>
        <begin position="560"/>
        <end position="575"/>
    </location>
</feature>
<dbReference type="PANTHER" id="PTHR23120">
    <property type="entry name" value="MAESTRO-RELATED HEAT DOMAIN-CONTAINING"/>
    <property type="match status" value="1"/>
</dbReference>
<feature type="region of interest" description="Disordered" evidence="1">
    <location>
        <begin position="220"/>
        <end position="290"/>
    </location>
</feature>
<organism evidence="3 4">
    <name type="scientific">Crotalus adamanteus</name>
    <name type="common">Eastern diamondback rattlesnake</name>
    <dbReference type="NCBI Taxonomy" id="8729"/>
    <lineage>
        <taxon>Eukaryota</taxon>
        <taxon>Metazoa</taxon>
        <taxon>Chordata</taxon>
        <taxon>Craniata</taxon>
        <taxon>Vertebrata</taxon>
        <taxon>Euteleostomi</taxon>
        <taxon>Lepidosauria</taxon>
        <taxon>Squamata</taxon>
        <taxon>Bifurcata</taxon>
        <taxon>Unidentata</taxon>
        <taxon>Episquamata</taxon>
        <taxon>Toxicofera</taxon>
        <taxon>Serpentes</taxon>
        <taxon>Colubroidea</taxon>
        <taxon>Viperidae</taxon>
        <taxon>Crotalinae</taxon>
        <taxon>Crotalus</taxon>
    </lineage>
</organism>